<organism evidence="1 2">
    <name type="scientific">Podarcis lilfordi</name>
    <name type="common">Lilford's wall lizard</name>
    <dbReference type="NCBI Taxonomy" id="74358"/>
    <lineage>
        <taxon>Eukaryota</taxon>
        <taxon>Metazoa</taxon>
        <taxon>Chordata</taxon>
        <taxon>Craniata</taxon>
        <taxon>Vertebrata</taxon>
        <taxon>Euteleostomi</taxon>
        <taxon>Lepidosauria</taxon>
        <taxon>Squamata</taxon>
        <taxon>Bifurcata</taxon>
        <taxon>Unidentata</taxon>
        <taxon>Episquamata</taxon>
        <taxon>Laterata</taxon>
        <taxon>Lacertibaenia</taxon>
        <taxon>Lacertidae</taxon>
        <taxon>Podarcis</taxon>
    </lineage>
</organism>
<reference evidence="1" key="1">
    <citation type="submission" date="2022-12" db="EMBL/GenBank/DDBJ databases">
        <authorList>
            <person name="Alioto T."/>
            <person name="Alioto T."/>
            <person name="Gomez Garrido J."/>
        </authorList>
    </citation>
    <scope>NUCLEOTIDE SEQUENCE</scope>
</reference>
<evidence type="ECO:0000313" key="2">
    <source>
        <dbReference type="Proteomes" id="UP001178461"/>
    </source>
</evidence>
<protein>
    <submittedName>
        <fullName evidence="1">Uncharacterized protein</fullName>
    </submittedName>
</protein>
<proteinExistence type="predicted"/>
<sequence>MSILQASGWPPVRKGRHWPDATDFLGSNCAAFQKLLEVAGYKSDNMSKLTVMSSATIVPLQQEDPRFHPLIADGYSGRLLLWIVSAFLHAYGGGENIPMLCVPIVYTKRTHYVLTMGQITDLEGVVLINPLQTPSPSKLLLL</sequence>
<keyword evidence="2" id="KW-1185">Reference proteome</keyword>
<name>A0AA35KIP7_9SAUR</name>
<dbReference type="AlphaFoldDB" id="A0AA35KIP7"/>
<dbReference type="EMBL" id="OX395131">
    <property type="protein sequence ID" value="CAI5778063.1"/>
    <property type="molecule type" value="Genomic_DNA"/>
</dbReference>
<dbReference type="Proteomes" id="UP001178461">
    <property type="component" value="Chromosome 6"/>
</dbReference>
<gene>
    <name evidence="1" type="ORF">PODLI_1B033151</name>
</gene>
<accession>A0AA35KIP7</accession>
<evidence type="ECO:0000313" key="1">
    <source>
        <dbReference type="EMBL" id="CAI5778063.1"/>
    </source>
</evidence>